<protein>
    <recommendedName>
        <fullName evidence="8">Extracellular solute-binding protein</fullName>
    </recommendedName>
</protein>
<dbReference type="PANTHER" id="PTHR30061">
    <property type="entry name" value="MALTOSE-BINDING PERIPLASMIC PROTEIN"/>
    <property type="match status" value="1"/>
</dbReference>
<evidence type="ECO:0000256" key="4">
    <source>
        <dbReference type="SAM" id="MobiDB-lite"/>
    </source>
</evidence>
<dbReference type="GO" id="GO:0055052">
    <property type="term" value="C:ATP-binding cassette (ABC) transporter complex, substrate-binding subunit-containing"/>
    <property type="evidence" value="ECO:0007669"/>
    <property type="project" value="TreeGrafter"/>
</dbReference>
<dbReference type="RefSeq" id="WP_195521659.1">
    <property type="nucleotide sequence ID" value="NZ_BQNJ01000001.1"/>
</dbReference>
<organism evidence="6 7">
    <name type="scientific">Hungatella hathewayi</name>
    <dbReference type="NCBI Taxonomy" id="154046"/>
    <lineage>
        <taxon>Bacteria</taxon>
        <taxon>Bacillati</taxon>
        <taxon>Bacillota</taxon>
        <taxon>Clostridia</taxon>
        <taxon>Lachnospirales</taxon>
        <taxon>Lachnospiraceae</taxon>
        <taxon>Hungatella</taxon>
    </lineage>
</organism>
<dbReference type="Pfam" id="PF13416">
    <property type="entry name" value="SBP_bac_8"/>
    <property type="match status" value="1"/>
</dbReference>
<dbReference type="GO" id="GO:1901982">
    <property type="term" value="F:maltose binding"/>
    <property type="evidence" value="ECO:0007669"/>
    <property type="project" value="TreeGrafter"/>
</dbReference>
<evidence type="ECO:0000313" key="6">
    <source>
        <dbReference type="EMBL" id="GKH00084.1"/>
    </source>
</evidence>
<dbReference type="GO" id="GO:0015768">
    <property type="term" value="P:maltose transport"/>
    <property type="evidence" value="ECO:0007669"/>
    <property type="project" value="TreeGrafter"/>
</dbReference>
<feature type="compositionally biased region" description="Basic and acidic residues" evidence="4">
    <location>
        <begin position="37"/>
        <end position="47"/>
    </location>
</feature>
<feature type="chain" id="PRO_5041225370" description="Extracellular solute-binding protein" evidence="5">
    <location>
        <begin position="30"/>
        <end position="435"/>
    </location>
</feature>
<dbReference type="AlphaFoldDB" id="A0AA37NBG6"/>
<dbReference type="SUPFAM" id="SSF53850">
    <property type="entry name" value="Periplasmic binding protein-like II"/>
    <property type="match status" value="1"/>
</dbReference>
<proteinExistence type="inferred from homology"/>
<comment type="caution">
    <text evidence="6">The sequence shown here is derived from an EMBL/GenBank/DDBJ whole genome shotgun (WGS) entry which is preliminary data.</text>
</comment>
<gene>
    <name evidence="6" type="ORF">CE91St55_20650</name>
</gene>
<dbReference type="InterPro" id="IPR006059">
    <property type="entry name" value="SBP"/>
</dbReference>
<dbReference type="CDD" id="cd13585">
    <property type="entry name" value="PBP2_TMBP_like"/>
    <property type="match status" value="1"/>
</dbReference>
<evidence type="ECO:0000256" key="1">
    <source>
        <dbReference type="ARBA" id="ARBA00008520"/>
    </source>
</evidence>
<comment type="similarity">
    <text evidence="1">Belongs to the bacterial solute-binding protein 1 family.</text>
</comment>
<reference evidence="6" key="1">
    <citation type="submission" date="2022-01" db="EMBL/GenBank/DDBJ databases">
        <title>Novel bile acid biosynthetic pathways are enriched in the microbiome of centenarians.</title>
        <authorList>
            <person name="Sato Y."/>
            <person name="Atarashi K."/>
            <person name="Plichta R.D."/>
            <person name="Arai Y."/>
            <person name="Sasajima S."/>
            <person name="Kearney M.S."/>
            <person name="Suda W."/>
            <person name="Takeshita K."/>
            <person name="Sasaki T."/>
            <person name="Okamoto S."/>
            <person name="Skelly N.A."/>
            <person name="Okamura Y."/>
            <person name="Vlamakis H."/>
            <person name="Li Y."/>
            <person name="Tanoue T."/>
            <person name="Takei H."/>
            <person name="Nittono H."/>
            <person name="Narushima S."/>
            <person name="Irie J."/>
            <person name="Itoh H."/>
            <person name="Moriya K."/>
            <person name="Sugiura Y."/>
            <person name="Suematsu M."/>
            <person name="Moritoki N."/>
            <person name="Shibata S."/>
            <person name="Littman R.D."/>
            <person name="Fischbach A.M."/>
            <person name="Uwamino Y."/>
            <person name="Inoue T."/>
            <person name="Honda A."/>
            <person name="Hattori M."/>
            <person name="Murai T."/>
            <person name="Xavier J.R."/>
            <person name="Hirose N."/>
            <person name="Honda K."/>
        </authorList>
    </citation>
    <scope>NUCLEOTIDE SEQUENCE</scope>
    <source>
        <strain evidence="6">CE91-St55</strain>
    </source>
</reference>
<dbReference type="Proteomes" id="UP001055091">
    <property type="component" value="Unassembled WGS sequence"/>
</dbReference>
<dbReference type="Gene3D" id="3.40.190.10">
    <property type="entry name" value="Periplasmic binding protein-like II"/>
    <property type="match status" value="1"/>
</dbReference>
<evidence type="ECO:0000256" key="5">
    <source>
        <dbReference type="SAM" id="SignalP"/>
    </source>
</evidence>
<keyword evidence="3 5" id="KW-0732">Signal</keyword>
<dbReference type="PROSITE" id="PS51257">
    <property type="entry name" value="PROKAR_LIPOPROTEIN"/>
    <property type="match status" value="1"/>
</dbReference>
<dbReference type="PANTHER" id="PTHR30061:SF50">
    <property type="entry name" value="MALTOSE_MALTODEXTRIN-BINDING PERIPLASMIC PROTEIN"/>
    <property type="match status" value="1"/>
</dbReference>
<evidence type="ECO:0000256" key="3">
    <source>
        <dbReference type="ARBA" id="ARBA00022729"/>
    </source>
</evidence>
<keyword evidence="2" id="KW-0813">Transport</keyword>
<dbReference type="GO" id="GO:0042956">
    <property type="term" value="P:maltodextrin transmembrane transport"/>
    <property type="evidence" value="ECO:0007669"/>
    <property type="project" value="TreeGrafter"/>
</dbReference>
<accession>A0AA37NBG6</accession>
<sequence length="435" mass="46200">MNRRGFKTAVGVGLSVMLAASAMSGCSKAGNEDAVKTEAAKAEDTKSAGESSQAESGSEDGKGITLTVGFWGSSGEDKAVQAAAEGIKEAVPGVAEIKMEQYPGADDFYQKLPGQIAAGTAPDLIIATNEQHLKLIVDGLLLPLDQYGFDLSSYAQNAVEAWSYEDKQYAIPITSTAATFAVNDDLWKAAGLEEYPETWEEVYDAAKVLTKDGVTGLCLDIGNIFHPTQYMNSFGGGWKDGKAINSSENVAALEYIFKMFDEGLAVTAKDAGMTWDGEVFAGEKCAMSTGGPWYVGMMAESAPDVNYSFIPMPGGNGNSGVTLHSYGIAVVKDAENAELAAKAAYYLSREEAQIARAEITGDRPSIESALVSFREKNPALAVIDEYIGQATGFGYPADQEFKTDFSTALESHVYAGDTTTAQEILDTLAEKYGNQ</sequence>
<feature type="signal peptide" evidence="5">
    <location>
        <begin position="1"/>
        <end position="29"/>
    </location>
</feature>
<evidence type="ECO:0000256" key="2">
    <source>
        <dbReference type="ARBA" id="ARBA00022448"/>
    </source>
</evidence>
<dbReference type="EMBL" id="BQNJ01000001">
    <property type="protein sequence ID" value="GKH00084.1"/>
    <property type="molecule type" value="Genomic_DNA"/>
</dbReference>
<feature type="region of interest" description="Disordered" evidence="4">
    <location>
        <begin position="37"/>
        <end position="61"/>
    </location>
</feature>
<name>A0AA37NBG6_9FIRM</name>
<evidence type="ECO:0000313" key="7">
    <source>
        <dbReference type="Proteomes" id="UP001055091"/>
    </source>
</evidence>
<evidence type="ECO:0008006" key="8">
    <source>
        <dbReference type="Google" id="ProtNLM"/>
    </source>
</evidence>